<name>A0ABN5AR66_9BACI</name>
<reference evidence="1 2" key="1">
    <citation type="submission" date="2017-06" db="EMBL/GenBank/DDBJ databases">
        <title>Genome sequence of Bacillus sonorensis strain SRCM101395.</title>
        <authorList>
            <person name="Cho S.H."/>
        </authorList>
    </citation>
    <scope>NUCLEOTIDE SEQUENCE [LARGE SCALE GENOMIC DNA]</scope>
    <source>
        <strain evidence="1 2">SRCM101395</strain>
    </source>
</reference>
<accession>A0ABN5AR66</accession>
<gene>
    <name evidence="1" type="ORF">S101395_04345</name>
</gene>
<evidence type="ECO:0000313" key="2">
    <source>
        <dbReference type="Proteomes" id="UP000196877"/>
    </source>
</evidence>
<dbReference type="Proteomes" id="UP000196877">
    <property type="component" value="Chromosome"/>
</dbReference>
<dbReference type="EMBL" id="CP021920">
    <property type="protein sequence ID" value="ASB90847.1"/>
    <property type="molecule type" value="Genomic_DNA"/>
</dbReference>
<proteinExistence type="predicted"/>
<protein>
    <submittedName>
        <fullName evidence="1">Uncharacterized protein</fullName>
    </submittedName>
</protein>
<evidence type="ECO:0000313" key="1">
    <source>
        <dbReference type="EMBL" id="ASB90847.1"/>
    </source>
</evidence>
<organism evidence="1 2">
    <name type="scientific">Bacillus sonorensis</name>
    <dbReference type="NCBI Taxonomy" id="119858"/>
    <lineage>
        <taxon>Bacteria</taxon>
        <taxon>Bacillati</taxon>
        <taxon>Bacillota</taxon>
        <taxon>Bacilli</taxon>
        <taxon>Bacillales</taxon>
        <taxon>Bacillaceae</taxon>
        <taxon>Bacillus</taxon>
    </lineage>
</organism>
<keyword evidence="2" id="KW-1185">Reference proteome</keyword>
<sequence>MCALSIRFTYQEITGDAPFPYQGEFGYSN</sequence>